<keyword evidence="1" id="KW-0472">Membrane</keyword>
<sequence>MINVNQSELFHYLKESIQNQLEWGETSTWSTVDFEKLSGKIQERTGVILSISTLKRVFGRADYQSAPSLTTLNTLSQFIGYEDWRAFRNTYTQKRSTQMDVPKEAVFENFKTARKKYGHLFFKIIFPVLGLVLMGFLTQKFVLSKHSSPTNAFHFSSKTILTEGLPNSVVFDYDASETNMQDTIFIAQSWDTRRKVAVDRNGKHHSSIYYYPGYFRAKLMVGNKVVREHDIQIKTDGWLGLIEADWGKEPLYFRKADIIKPNEIAVGKELLERYKVDLLADAPPVRLYNQKDITGVMTNNFSFETELKTETANGANSCQRVEVLLQSKNDIIIVPLVNPACIGDIALIADGFYTDSKQDDLSGFGCDLSKWTKLKIDCKNQQIRFWINDKQAYMAMIKNAPTEIVGVQYRFKGPGFVRNTRLWGSGNKDIVF</sequence>
<dbReference type="Proteomes" id="UP000250831">
    <property type="component" value="Unassembled WGS sequence"/>
</dbReference>
<reference evidence="2 3" key="1">
    <citation type="submission" date="2018-04" db="EMBL/GenBank/DDBJ databases">
        <title>Sphingobacterium sp. M46 Genome.</title>
        <authorList>
            <person name="Cheng J."/>
            <person name="Li Y."/>
        </authorList>
    </citation>
    <scope>NUCLEOTIDE SEQUENCE [LARGE SCALE GENOMIC DNA]</scope>
    <source>
        <strain evidence="2 3">M46</strain>
    </source>
</reference>
<evidence type="ECO:0000313" key="2">
    <source>
        <dbReference type="EMBL" id="PUV26471.1"/>
    </source>
</evidence>
<dbReference type="OrthoDB" id="639802at2"/>
<dbReference type="EMBL" id="QCXX01000001">
    <property type="protein sequence ID" value="PUV26471.1"/>
    <property type="molecule type" value="Genomic_DNA"/>
</dbReference>
<protein>
    <submittedName>
        <fullName evidence="2">Uncharacterized protein</fullName>
    </submittedName>
</protein>
<keyword evidence="1" id="KW-1133">Transmembrane helix</keyword>
<organism evidence="2 3">
    <name type="scientific">Sphingobacterium athyrii</name>
    <dbReference type="NCBI Taxonomy" id="2152717"/>
    <lineage>
        <taxon>Bacteria</taxon>
        <taxon>Pseudomonadati</taxon>
        <taxon>Bacteroidota</taxon>
        <taxon>Sphingobacteriia</taxon>
        <taxon>Sphingobacteriales</taxon>
        <taxon>Sphingobacteriaceae</taxon>
        <taxon>Sphingobacterium</taxon>
    </lineage>
</organism>
<gene>
    <name evidence="2" type="ORF">DCO56_05890</name>
</gene>
<accession>A0A363P0M6</accession>
<proteinExistence type="predicted"/>
<name>A0A363P0M6_9SPHI</name>
<keyword evidence="3" id="KW-1185">Reference proteome</keyword>
<comment type="caution">
    <text evidence="2">The sequence shown here is derived from an EMBL/GenBank/DDBJ whole genome shotgun (WGS) entry which is preliminary data.</text>
</comment>
<dbReference type="RefSeq" id="WP_108632763.1">
    <property type="nucleotide sequence ID" value="NZ_QCXX01000001.1"/>
</dbReference>
<evidence type="ECO:0000256" key="1">
    <source>
        <dbReference type="SAM" id="Phobius"/>
    </source>
</evidence>
<feature type="transmembrane region" description="Helical" evidence="1">
    <location>
        <begin position="120"/>
        <end position="138"/>
    </location>
</feature>
<evidence type="ECO:0000313" key="3">
    <source>
        <dbReference type="Proteomes" id="UP000250831"/>
    </source>
</evidence>
<dbReference type="AlphaFoldDB" id="A0A363P0M6"/>
<keyword evidence="1" id="KW-0812">Transmembrane</keyword>